<evidence type="ECO:0000256" key="2">
    <source>
        <dbReference type="ARBA" id="ARBA00022490"/>
    </source>
</evidence>
<dbReference type="AlphaFoldDB" id="U9SRC2"/>
<feature type="domain" description="RZ-type" evidence="7">
    <location>
        <begin position="1"/>
        <end position="62"/>
    </location>
</feature>
<dbReference type="InterPro" id="IPR046439">
    <property type="entry name" value="ZF_RZ_dom"/>
</dbReference>
<dbReference type="GO" id="GO:0002376">
    <property type="term" value="P:immune system process"/>
    <property type="evidence" value="ECO:0007669"/>
    <property type="project" value="UniProtKB-KW"/>
</dbReference>
<evidence type="ECO:0000256" key="5">
    <source>
        <dbReference type="ARBA" id="ARBA00022833"/>
    </source>
</evidence>
<dbReference type="GO" id="GO:0005737">
    <property type="term" value="C:cytoplasm"/>
    <property type="evidence" value="ECO:0007669"/>
    <property type="project" value="UniProtKB-SubCell"/>
</dbReference>
<dbReference type="Pfam" id="PF20173">
    <property type="entry name" value="ZnF_RZ-type"/>
    <property type="match status" value="1"/>
</dbReference>
<protein>
    <recommendedName>
        <fullName evidence="7">RZ-type domain-containing protein</fullName>
    </recommendedName>
</protein>
<evidence type="ECO:0000256" key="3">
    <source>
        <dbReference type="ARBA" id="ARBA00022723"/>
    </source>
</evidence>
<keyword evidence="4" id="KW-0863">Zinc-finger</keyword>
<dbReference type="eggNOG" id="ENOG502SDZ8">
    <property type="taxonomic scope" value="Eukaryota"/>
</dbReference>
<dbReference type="GO" id="GO:0008270">
    <property type="term" value="F:zinc ion binding"/>
    <property type="evidence" value="ECO:0007669"/>
    <property type="project" value="UniProtKB-KW"/>
</dbReference>
<evidence type="ECO:0000259" key="7">
    <source>
        <dbReference type="PROSITE" id="PS51981"/>
    </source>
</evidence>
<dbReference type="PROSITE" id="PS51981">
    <property type="entry name" value="ZF_RZ"/>
    <property type="match status" value="1"/>
</dbReference>
<comment type="subcellular location">
    <subcellularLocation>
        <location evidence="1">Cytoplasm</location>
    </subcellularLocation>
</comment>
<organism evidence="8">
    <name type="scientific">Rhizophagus irregularis (strain DAOM 181602 / DAOM 197198 / MUCL 43194)</name>
    <name type="common">Arbuscular mycorrhizal fungus</name>
    <name type="synonym">Glomus intraradices</name>
    <dbReference type="NCBI Taxonomy" id="747089"/>
    <lineage>
        <taxon>Eukaryota</taxon>
        <taxon>Fungi</taxon>
        <taxon>Fungi incertae sedis</taxon>
        <taxon>Mucoromycota</taxon>
        <taxon>Glomeromycotina</taxon>
        <taxon>Glomeromycetes</taxon>
        <taxon>Glomerales</taxon>
        <taxon>Glomeraceae</taxon>
        <taxon>Rhizophagus</taxon>
    </lineage>
</organism>
<evidence type="ECO:0000313" key="8">
    <source>
        <dbReference type="EMBL" id="ERZ98483.1"/>
    </source>
</evidence>
<feature type="non-terminal residue" evidence="8">
    <location>
        <position position="1"/>
    </location>
</feature>
<keyword evidence="6" id="KW-0391">Immunity</keyword>
<dbReference type="EMBL" id="KI298727">
    <property type="protein sequence ID" value="ERZ98483.1"/>
    <property type="molecule type" value="Genomic_DNA"/>
</dbReference>
<dbReference type="HOGENOM" id="CLU_2874034_0_0_1"/>
<gene>
    <name evidence="8" type="ORF">GLOINDRAFT_70483</name>
</gene>
<evidence type="ECO:0000256" key="1">
    <source>
        <dbReference type="ARBA" id="ARBA00004496"/>
    </source>
</evidence>
<keyword evidence="2" id="KW-0963">Cytoplasm</keyword>
<keyword evidence="3" id="KW-0479">Metal-binding</keyword>
<evidence type="ECO:0000256" key="4">
    <source>
        <dbReference type="ARBA" id="ARBA00022771"/>
    </source>
</evidence>
<name>U9SRC2_RHIID</name>
<evidence type="ECO:0000256" key="6">
    <source>
        <dbReference type="ARBA" id="ARBA00022859"/>
    </source>
</evidence>
<proteinExistence type="predicted"/>
<reference evidence="8" key="1">
    <citation type="submission" date="2013-07" db="EMBL/GenBank/DDBJ databases">
        <title>The genome of an arbuscular mycorrhizal fungus provides insights into the evolution of the oldest plant symbiosis.</title>
        <authorList>
            <consortium name="DOE Joint Genome Institute"/>
            <person name="Tisserant E."/>
            <person name="Malbreil M."/>
            <person name="Kuo A."/>
            <person name="Kohler A."/>
            <person name="Symeonidi A."/>
            <person name="Balestrini R."/>
            <person name="Charron P."/>
            <person name="Duensing N."/>
            <person name="Frei-dit-Frey N."/>
            <person name="Gianinazzi-Pearson V."/>
            <person name="Gilbert B."/>
            <person name="Handa Y."/>
            <person name="Hijri M."/>
            <person name="Kaul R."/>
            <person name="Kawaguchi M."/>
            <person name="Krajinski F."/>
            <person name="Lammers P."/>
            <person name="Lapierre D."/>
            <person name="Masclaux F.G."/>
            <person name="Murat C."/>
            <person name="Morin E."/>
            <person name="Ndikumana S."/>
            <person name="Pagni M."/>
            <person name="Petitpierre D."/>
            <person name="Requena N."/>
            <person name="Rosikiewicz P."/>
            <person name="Riley R."/>
            <person name="Saito K."/>
            <person name="San Clemente H."/>
            <person name="Shapiro H."/>
            <person name="van Tuinen D."/>
            <person name="Becard G."/>
            <person name="Bonfante P."/>
            <person name="Paszkowski U."/>
            <person name="Shachar-Hill Y."/>
            <person name="Young J.P."/>
            <person name="Sanders I.R."/>
            <person name="Henrissat B."/>
            <person name="Rensing S.A."/>
            <person name="Grigoriev I.V."/>
            <person name="Corradi N."/>
            <person name="Roux C."/>
            <person name="Martin F."/>
        </authorList>
    </citation>
    <scope>NUCLEOTIDE SEQUENCE</scope>
    <source>
        <strain evidence="8">DAOM 197198</strain>
    </source>
</reference>
<keyword evidence="5" id="KW-0862">Zinc</keyword>
<accession>U9SRC2</accession>
<sequence>LLYHNLGHWYQCPNGHTYTIANCGLANQASSCPECGANVGGINYNLSAGNSANSEYESLYQYNI</sequence>